<gene>
    <name evidence="10" type="ORF">SEPCBS57363_001512</name>
</gene>
<keyword evidence="4" id="KW-0812">Transmembrane</keyword>
<evidence type="ECO:0000256" key="7">
    <source>
        <dbReference type="ARBA" id="ARBA00022989"/>
    </source>
</evidence>
<name>A0ABP0DCC7_9PEZI</name>
<evidence type="ECO:0000313" key="11">
    <source>
        <dbReference type="Proteomes" id="UP001642501"/>
    </source>
</evidence>
<keyword evidence="7" id="KW-1133">Transmembrane helix</keyword>
<reference evidence="10 11" key="1">
    <citation type="submission" date="2024-01" db="EMBL/GenBank/DDBJ databases">
        <authorList>
            <person name="Allen C."/>
            <person name="Tagirdzhanova G."/>
        </authorList>
    </citation>
    <scope>NUCLEOTIDE SEQUENCE [LARGE SCALE GENOMIC DNA]</scope>
    <source>
        <strain evidence="10 11">CBS 573.63</strain>
    </source>
</reference>
<comment type="similarity">
    <text evidence="2">Belongs to the mitochondrial carrier (TC 2.A.29) family.</text>
</comment>
<accession>A0ABP0DCC7</accession>
<protein>
    <submittedName>
        <fullName evidence="10">Uncharacterized protein</fullName>
    </submittedName>
</protein>
<feature type="region of interest" description="Disordered" evidence="9">
    <location>
        <begin position="313"/>
        <end position="332"/>
    </location>
</feature>
<keyword evidence="6" id="KW-0496">Mitochondrion</keyword>
<dbReference type="InterPro" id="IPR052217">
    <property type="entry name" value="Mito/Peroxisomal_Carrier"/>
</dbReference>
<feature type="region of interest" description="Disordered" evidence="9">
    <location>
        <begin position="108"/>
        <end position="127"/>
    </location>
</feature>
<evidence type="ECO:0000256" key="8">
    <source>
        <dbReference type="ARBA" id="ARBA00023136"/>
    </source>
</evidence>
<evidence type="ECO:0000313" key="10">
    <source>
        <dbReference type="EMBL" id="CAK7265301.1"/>
    </source>
</evidence>
<proteinExistence type="inferred from homology"/>
<dbReference type="PANTHER" id="PTHR45939:SF2">
    <property type="entry name" value="CARRIER PROTEIN, PUTATIVE (AFU_ORTHOLOGUE AFUA_2G13870)-RELATED"/>
    <property type="match status" value="1"/>
</dbReference>
<dbReference type="Proteomes" id="UP001642501">
    <property type="component" value="Unassembled WGS sequence"/>
</dbReference>
<keyword evidence="6" id="KW-0999">Mitochondrion inner membrane</keyword>
<evidence type="ECO:0000256" key="1">
    <source>
        <dbReference type="ARBA" id="ARBA00004370"/>
    </source>
</evidence>
<evidence type="ECO:0000256" key="3">
    <source>
        <dbReference type="ARBA" id="ARBA00022448"/>
    </source>
</evidence>
<comment type="subcellular location">
    <subcellularLocation>
        <location evidence="1">Membrane</location>
    </subcellularLocation>
</comment>
<keyword evidence="5" id="KW-0677">Repeat</keyword>
<feature type="region of interest" description="Disordered" evidence="9">
    <location>
        <begin position="385"/>
        <end position="407"/>
    </location>
</feature>
<evidence type="ECO:0000256" key="9">
    <source>
        <dbReference type="SAM" id="MobiDB-lite"/>
    </source>
</evidence>
<dbReference type="PANTHER" id="PTHR45939">
    <property type="entry name" value="PEROXISOMAL MEMBRANE PROTEIN PMP34-RELATED"/>
    <property type="match status" value="1"/>
</dbReference>
<evidence type="ECO:0000256" key="2">
    <source>
        <dbReference type="ARBA" id="ARBA00006375"/>
    </source>
</evidence>
<evidence type="ECO:0000256" key="4">
    <source>
        <dbReference type="ARBA" id="ARBA00022692"/>
    </source>
</evidence>
<dbReference type="EMBL" id="CAWUOM010000016">
    <property type="protein sequence ID" value="CAK7265301.1"/>
    <property type="molecule type" value="Genomic_DNA"/>
</dbReference>
<comment type="caution">
    <text evidence="10">The sequence shown here is derived from an EMBL/GenBank/DDBJ whole genome shotgun (WGS) entry which is preliminary data.</text>
</comment>
<dbReference type="Gene3D" id="1.50.40.10">
    <property type="entry name" value="Mitochondrial carrier domain"/>
    <property type="match status" value="1"/>
</dbReference>
<dbReference type="InterPro" id="IPR023395">
    <property type="entry name" value="MCP_dom_sf"/>
</dbReference>
<keyword evidence="11" id="KW-1185">Reference proteome</keyword>
<sequence>MSLPELASFAISGSAATALSSLITDRVPAPLGGAVSAKSKKTKRTATAANGFVFFSAYYMVATTRLRLSRYHNNPSSTPSTRWAASQAFLIGTTASVCTRLLGPGDPALAPSDMDKPESQAPPRHKWSPTVLTDSIFQGVDPGLTFAIHEILARIVAQHQWRLLSSKQQQHGKRVNGIYAAAITFILATFSKAIAKGITHPLYVAATAAEAERQRRWLFDETGESETEDGTSVLATLWKMLRHPSERSALYTGWLRAVITASLGHGLTMAFQRILYGVVLQLVHRVSQQLRERQNIGQEHRVRQLQQQMSLSSIKAQNGSCSSEANKTPRSAQQLPELADNMPLDDHQQVAEAVESWLESTAASPDTMKANKSSDDALQNLPLPYRAPSPGSDVLSTTRGHQDTYTNPWAEIQQKEKDIDSASIAPSATEGVLVRLKAPSQADTNMSQKQEATFLEAMDSTDDDTNSNVIFNMISKSPRTVKREASGVGN</sequence>
<evidence type="ECO:0000256" key="5">
    <source>
        <dbReference type="ARBA" id="ARBA00022737"/>
    </source>
</evidence>
<keyword evidence="8" id="KW-0472">Membrane</keyword>
<keyword evidence="3" id="KW-0813">Transport</keyword>
<feature type="compositionally biased region" description="Polar residues" evidence="9">
    <location>
        <begin position="394"/>
        <end position="407"/>
    </location>
</feature>
<organism evidence="10 11">
    <name type="scientific">Sporothrix epigloea</name>
    <dbReference type="NCBI Taxonomy" id="1892477"/>
    <lineage>
        <taxon>Eukaryota</taxon>
        <taxon>Fungi</taxon>
        <taxon>Dikarya</taxon>
        <taxon>Ascomycota</taxon>
        <taxon>Pezizomycotina</taxon>
        <taxon>Sordariomycetes</taxon>
        <taxon>Sordariomycetidae</taxon>
        <taxon>Ophiostomatales</taxon>
        <taxon>Ophiostomataceae</taxon>
        <taxon>Sporothrix</taxon>
    </lineage>
</organism>
<evidence type="ECO:0000256" key="6">
    <source>
        <dbReference type="ARBA" id="ARBA00022792"/>
    </source>
</evidence>